<reference evidence="2" key="1">
    <citation type="submission" date="2022-06" db="EMBL/GenBank/DDBJ databases">
        <title>Genome Sequence of Candolleomyces eurysporus.</title>
        <authorList>
            <person name="Buettner E."/>
        </authorList>
    </citation>
    <scope>NUCLEOTIDE SEQUENCE</scope>
    <source>
        <strain evidence="2">VTCC 930004</strain>
    </source>
</reference>
<dbReference type="OrthoDB" id="329272at2759"/>
<keyword evidence="3" id="KW-1185">Reference proteome</keyword>
<evidence type="ECO:0000313" key="3">
    <source>
        <dbReference type="Proteomes" id="UP001140091"/>
    </source>
</evidence>
<dbReference type="Gene3D" id="3.40.630.30">
    <property type="match status" value="1"/>
</dbReference>
<dbReference type="InterPro" id="IPR000182">
    <property type="entry name" value="GNAT_dom"/>
</dbReference>
<proteinExistence type="predicted"/>
<dbReference type="Proteomes" id="UP001140091">
    <property type="component" value="Unassembled WGS sequence"/>
</dbReference>
<dbReference type="Pfam" id="PF13673">
    <property type="entry name" value="Acetyltransf_10"/>
    <property type="match status" value="1"/>
</dbReference>
<accession>A0A9W8J410</accession>
<sequence length="178" mass="20633">MASEIPAHEIVVTRSPEERQQCYDVRINVFHHEQHFPLETEIDESVPAPPFLPPDHNVPFLNRHEDTATHFLLRLVPSLTPVGTIRLHQVKSPSGDYYKLTRLAILKEYRKYRFGRELVESLHEWVKAHALETNPVTIVCHSQLPVQGFYAKLGYLPEGEQFDEEGDPHQKMVLRLPL</sequence>
<dbReference type="SUPFAM" id="SSF55729">
    <property type="entry name" value="Acyl-CoA N-acyltransferases (Nat)"/>
    <property type="match status" value="1"/>
</dbReference>
<protein>
    <recommendedName>
        <fullName evidence="1">N-acetyltransferase domain-containing protein</fullName>
    </recommendedName>
</protein>
<dbReference type="CDD" id="cd04301">
    <property type="entry name" value="NAT_SF"/>
    <property type="match status" value="1"/>
</dbReference>
<gene>
    <name evidence="2" type="ORF">H1R20_g9201</name>
</gene>
<dbReference type="InterPro" id="IPR016181">
    <property type="entry name" value="Acyl_CoA_acyltransferase"/>
</dbReference>
<evidence type="ECO:0000259" key="1">
    <source>
        <dbReference type="PROSITE" id="PS51186"/>
    </source>
</evidence>
<dbReference type="AlphaFoldDB" id="A0A9W8J410"/>
<dbReference type="GO" id="GO:0016747">
    <property type="term" value="F:acyltransferase activity, transferring groups other than amino-acyl groups"/>
    <property type="evidence" value="ECO:0007669"/>
    <property type="project" value="InterPro"/>
</dbReference>
<evidence type="ECO:0000313" key="2">
    <source>
        <dbReference type="EMBL" id="KAJ2927882.1"/>
    </source>
</evidence>
<organism evidence="2 3">
    <name type="scientific">Candolleomyces eurysporus</name>
    <dbReference type="NCBI Taxonomy" id="2828524"/>
    <lineage>
        <taxon>Eukaryota</taxon>
        <taxon>Fungi</taxon>
        <taxon>Dikarya</taxon>
        <taxon>Basidiomycota</taxon>
        <taxon>Agaricomycotina</taxon>
        <taxon>Agaricomycetes</taxon>
        <taxon>Agaricomycetidae</taxon>
        <taxon>Agaricales</taxon>
        <taxon>Agaricineae</taxon>
        <taxon>Psathyrellaceae</taxon>
        <taxon>Candolleomyces</taxon>
    </lineage>
</organism>
<feature type="non-terminal residue" evidence="2">
    <location>
        <position position="1"/>
    </location>
</feature>
<dbReference type="PROSITE" id="PS51186">
    <property type="entry name" value="GNAT"/>
    <property type="match status" value="1"/>
</dbReference>
<feature type="domain" description="N-acetyltransferase" evidence="1">
    <location>
        <begin position="9"/>
        <end position="178"/>
    </location>
</feature>
<dbReference type="EMBL" id="JANBPK010000952">
    <property type="protein sequence ID" value="KAJ2927882.1"/>
    <property type="molecule type" value="Genomic_DNA"/>
</dbReference>
<name>A0A9W8J410_9AGAR</name>
<comment type="caution">
    <text evidence="2">The sequence shown here is derived from an EMBL/GenBank/DDBJ whole genome shotgun (WGS) entry which is preliminary data.</text>
</comment>